<dbReference type="InterPro" id="IPR005135">
    <property type="entry name" value="Endo/exonuclease/phosphatase"/>
</dbReference>
<accession>A0AAW7X7N0</accession>
<dbReference type="PANTHER" id="PTHR42834:SF1">
    <property type="entry name" value="ENDONUCLEASE_EXONUCLEASE_PHOSPHATASE FAMILY PROTEIN (AFU_ORTHOLOGUE AFUA_3G09210)"/>
    <property type="match status" value="1"/>
</dbReference>
<dbReference type="Gene3D" id="3.60.10.10">
    <property type="entry name" value="Endonuclease/exonuclease/phosphatase"/>
    <property type="match status" value="1"/>
</dbReference>
<dbReference type="NCBIfam" id="NF033681">
    <property type="entry name" value="ExeM_NucH_DNase"/>
    <property type="match status" value="1"/>
</dbReference>
<proteinExistence type="predicted"/>
<evidence type="ECO:0000259" key="2">
    <source>
        <dbReference type="Pfam" id="PF03372"/>
    </source>
</evidence>
<keyword evidence="3" id="KW-0378">Hydrolase</keyword>
<gene>
    <name evidence="3" type="ORF">Q4521_07955</name>
</gene>
<sequence length="945" mass="101820">MKKTLMALLLGLTPLATQANVIITAVYDGPITGGVPKGVELYVADDVADLSVYGLGSASNGGGTDGEEFTFPAVSVSAGEYLYVASEAVQFEAFFGFAPDYTSSAMSINGDDAIELFQHGALYDVFGVQTQDGTGTEWDYLDGWAYRVTGSEPSTVFNAGEWIFSTPNAWDGETTNATAAVPLPTQQFATGSNGGGEGEGGNGEGETPVIETVFISSIQGNPTTYISNQFGEQDVSPLNGTVVQVEAVVVGDFQNNDADTARDLGGFYLQEEAGDEDGNALSSEGVFVYEGNTSLADVNVGDLVKVVATVGQYYGETQLTNVQSIEILAQQQLDLVNVAQVSLLGNSNVTINQDGRYQPNLEAYEGMLVTLVDTVQITEQYQLERFNEIRVAAGERPVQFSQLNTPDATLYDLWLQEQGARSIVYDDGLNSQNESIDLLDGFAPYTTATAPRMGDTVNNLTGVLDYKWAGNASSGATWRLRSHRDGTNHFERSNPRPTAAPSIDGNLKITSFNVLNFFATIDESGVVTMAGHDPRGADSIAERDRQLAKLTQAILAMDADVVGLVELENEFDNLNDGSTAIEMLMNSVNAAAGETLYDYVFPGSSFVGTDAIAVGVIYKPAVVQLAEGTVPAQLDDSVAQTLPLFAGRDFAANPLFNSVATNRVSLAVSFTHLESKESFTVVANHFKSKGSSGLTDSSDANFDKNDGAGFWNQRRLEAAQAVVAWLQTAPTGLTDSDQIILGDLNAYAAEEPIQYLLAEGFNNVESEHAYSYVFDGQVGTLDYLLVSDSLFEKFTAAQVWNVNADEADAIDYNLDYGRSASYFDAGAVARNSDHDPVLVGFELTKAAFTLPELAAFFLQEVRAGNISPKHPRKWFSWFSVYSIQSSLNYAVRMNELGRTQVACHMLARVDAVTDNQTRPRDWVKGESVSEFNQKLHATVEQLSCN</sequence>
<dbReference type="RefSeq" id="WP_303492397.1">
    <property type="nucleotide sequence ID" value="NZ_JAUOPB010000005.1"/>
</dbReference>
<name>A0AAW7X7N0_9GAMM</name>
<dbReference type="CDD" id="cd04486">
    <property type="entry name" value="YhcR_OBF_like"/>
    <property type="match status" value="1"/>
</dbReference>
<organism evidence="3 4">
    <name type="scientific">Saccharophagus degradans</name>
    <dbReference type="NCBI Taxonomy" id="86304"/>
    <lineage>
        <taxon>Bacteria</taxon>
        <taxon>Pseudomonadati</taxon>
        <taxon>Pseudomonadota</taxon>
        <taxon>Gammaproteobacteria</taxon>
        <taxon>Cellvibrionales</taxon>
        <taxon>Cellvibrionaceae</taxon>
        <taxon>Saccharophagus</taxon>
    </lineage>
</organism>
<feature type="domain" description="Endonuclease/exonuclease/phosphatase" evidence="2">
    <location>
        <begin position="511"/>
        <end position="800"/>
    </location>
</feature>
<dbReference type="Pfam" id="PF03372">
    <property type="entry name" value="Exo_endo_phos"/>
    <property type="match status" value="1"/>
</dbReference>
<comment type="caution">
    <text evidence="3">The sequence shown here is derived from an EMBL/GenBank/DDBJ whole genome shotgun (WGS) entry which is preliminary data.</text>
</comment>
<dbReference type="CDD" id="cd10283">
    <property type="entry name" value="MnuA_DNase1-like"/>
    <property type="match status" value="1"/>
</dbReference>
<dbReference type="SUPFAM" id="SSF56219">
    <property type="entry name" value="DNase I-like"/>
    <property type="match status" value="1"/>
</dbReference>
<dbReference type="InterPro" id="IPR036691">
    <property type="entry name" value="Endo/exonu/phosph_ase_sf"/>
</dbReference>
<keyword evidence="3" id="KW-0255">Endonuclease</keyword>
<dbReference type="GO" id="GO:0004519">
    <property type="term" value="F:endonuclease activity"/>
    <property type="evidence" value="ECO:0007669"/>
    <property type="project" value="UniProtKB-KW"/>
</dbReference>
<dbReference type="EMBL" id="JAUOPB010000005">
    <property type="protein sequence ID" value="MDO6422404.1"/>
    <property type="molecule type" value="Genomic_DNA"/>
</dbReference>
<dbReference type="AlphaFoldDB" id="A0AAW7X7N0"/>
<keyword evidence="1" id="KW-0732">Signal</keyword>
<protein>
    <submittedName>
        <fullName evidence="3">ExeM/NucH family extracellular endonuclease</fullName>
    </submittedName>
</protein>
<dbReference type="PANTHER" id="PTHR42834">
    <property type="entry name" value="ENDONUCLEASE/EXONUCLEASE/PHOSPHATASE FAMILY PROTEIN (AFU_ORTHOLOGUE AFUA_3G09210)"/>
    <property type="match status" value="1"/>
</dbReference>
<evidence type="ECO:0000313" key="3">
    <source>
        <dbReference type="EMBL" id="MDO6422404.1"/>
    </source>
</evidence>
<reference evidence="3" key="1">
    <citation type="submission" date="2023-07" db="EMBL/GenBank/DDBJ databases">
        <title>Genome content predicts the carbon catabolic preferences of heterotrophic bacteria.</title>
        <authorList>
            <person name="Gralka M."/>
        </authorList>
    </citation>
    <scope>NUCLEOTIDE SEQUENCE</scope>
    <source>
        <strain evidence="3">I3M17_2</strain>
    </source>
</reference>
<evidence type="ECO:0000313" key="4">
    <source>
        <dbReference type="Proteomes" id="UP001169760"/>
    </source>
</evidence>
<feature type="signal peptide" evidence="1">
    <location>
        <begin position="1"/>
        <end position="19"/>
    </location>
</feature>
<dbReference type="InterPro" id="IPR047971">
    <property type="entry name" value="ExeM-like"/>
</dbReference>
<keyword evidence="3" id="KW-0540">Nuclease</keyword>
<dbReference type="Proteomes" id="UP001169760">
    <property type="component" value="Unassembled WGS sequence"/>
</dbReference>
<feature type="chain" id="PRO_5043992629" evidence="1">
    <location>
        <begin position="20"/>
        <end position="945"/>
    </location>
</feature>
<evidence type="ECO:0000256" key="1">
    <source>
        <dbReference type="SAM" id="SignalP"/>
    </source>
</evidence>